<evidence type="ECO:0000256" key="3">
    <source>
        <dbReference type="ARBA" id="ARBA00022448"/>
    </source>
</evidence>
<reference evidence="12" key="1">
    <citation type="journal article" date="2016" name="Nature">
        <title>The genome of the seagrass Zostera marina reveals angiosperm adaptation to the sea.</title>
        <authorList>
            <person name="Olsen J.L."/>
            <person name="Rouze P."/>
            <person name="Verhelst B."/>
            <person name="Lin Y.-C."/>
            <person name="Bayer T."/>
            <person name="Collen J."/>
            <person name="Dattolo E."/>
            <person name="De Paoli E."/>
            <person name="Dittami S."/>
            <person name="Maumus F."/>
            <person name="Michel G."/>
            <person name="Kersting A."/>
            <person name="Lauritano C."/>
            <person name="Lohaus R."/>
            <person name="Toepel M."/>
            <person name="Tonon T."/>
            <person name="Vanneste K."/>
            <person name="Amirebrahimi M."/>
            <person name="Brakel J."/>
            <person name="Bostroem C."/>
            <person name="Chovatia M."/>
            <person name="Grimwood J."/>
            <person name="Jenkins J.W."/>
            <person name="Jueterbock A."/>
            <person name="Mraz A."/>
            <person name="Stam W.T."/>
            <person name="Tice H."/>
            <person name="Bornberg-Bauer E."/>
            <person name="Green P.J."/>
            <person name="Pearson G.A."/>
            <person name="Procaccini G."/>
            <person name="Duarte C.M."/>
            <person name="Schmutz J."/>
            <person name="Reusch T.B.H."/>
            <person name="Van de Peer Y."/>
        </authorList>
    </citation>
    <scope>NUCLEOTIDE SEQUENCE [LARGE SCALE GENOMIC DNA]</scope>
    <source>
        <strain evidence="12">cv. Finnish</strain>
    </source>
</reference>
<organism evidence="11 12">
    <name type="scientific">Zostera marina</name>
    <name type="common">Eelgrass</name>
    <dbReference type="NCBI Taxonomy" id="29655"/>
    <lineage>
        <taxon>Eukaryota</taxon>
        <taxon>Viridiplantae</taxon>
        <taxon>Streptophyta</taxon>
        <taxon>Embryophyta</taxon>
        <taxon>Tracheophyta</taxon>
        <taxon>Spermatophyta</taxon>
        <taxon>Magnoliopsida</taxon>
        <taxon>Liliopsida</taxon>
        <taxon>Zosteraceae</taxon>
        <taxon>Zostera</taxon>
    </lineage>
</organism>
<keyword evidence="12" id="KW-1185">Reference proteome</keyword>
<dbReference type="STRING" id="29655.A0A0K9Q4Z9"/>
<evidence type="ECO:0000313" key="12">
    <source>
        <dbReference type="Proteomes" id="UP000036987"/>
    </source>
</evidence>
<evidence type="ECO:0000256" key="7">
    <source>
        <dbReference type="ARBA" id="ARBA00022989"/>
    </source>
</evidence>
<dbReference type="GO" id="GO:0016020">
    <property type="term" value="C:membrane"/>
    <property type="evidence" value="ECO:0007669"/>
    <property type="project" value="UniProtKB-SubCell"/>
</dbReference>
<keyword evidence="8 9" id="KW-0472">Membrane</keyword>
<name>A0A0K9Q4Z9_ZOSMR</name>
<dbReference type="PROSITE" id="PS50850">
    <property type="entry name" value="MFS"/>
    <property type="match status" value="1"/>
</dbReference>
<evidence type="ECO:0000256" key="4">
    <source>
        <dbReference type="ARBA" id="ARBA00022597"/>
    </source>
</evidence>
<keyword evidence="5 9" id="KW-0812">Transmembrane</keyword>
<dbReference type="Proteomes" id="UP000036987">
    <property type="component" value="Unassembled WGS sequence"/>
</dbReference>
<dbReference type="InterPro" id="IPR005828">
    <property type="entry name" value="MFS_sugar_transport-like"/>
</dbReference>
<comment type="similarity">
    <text evidence="2">Belongs to the major facilitator superfamily. Sugar transporter (TC 2.A.1.1) family.</text>
</comment>
<comment type="caution">
    <text evidence="11">The sequence shown here is derived from an EMBL/GenBank/DDBJ whole genome shotgun (WGS) entry which is preliminary data.</text>
</comment>
<dbReference type="OMA" id="MVEANIM"/>
<comment type="subcellular location">
    <subcellularLocation>
        <location evidence="1">Membrane</location>
        <topology evidence="1">Multi-pass membrane protein</topology>
    </subcellularLocation>
</comment>
<dbReference type="GO" id="GO:0015293">
    <property type="term" value="F:symporter activity"/>
    <property type="evidence" value="ECO:0007669"/>
    <property type="project" value="UniProtKB-KW"/>
</dbReference>
<keyword evidence="7 9" id="KW-1133">Transmembrane helix</keyword>
<dbReference type="Gene3D" id="1.20.1250.20">
    <property type="entry name" value="MFS general substrate transporter like domains"/>
    <property type="match status" value="1"/>
</dbReference>
<feature type="domain" description="Major facilitator superfamily (MFS) profile" evidence="10">
    <location>
        <begin position="1"/>
        <end position="181"/>
    </location>
</feature>
<gene>
    <name evidence="11" type="ORF">ZOSMA_103G00590</name>
</gene>
<dbReference type="AlphaFoldDB" id="A0A0K9Q4Z9"/>
<dbReference type="EMBL" id="LFYR01000047">
    <property type="protein sequence ID" value="KMZ76353.1"/>
    <property type="molecule type" value="Genomic_DNA"/>
</dbReference>
<accession>A0A0K9Q4Z9</accession>
<dbReference type="InterPro" id="IPR036259">
    <property type="entry name" value="MFS_trans_sf"/>
</dbReference>
<feature type="transmembrane region" description="Helical" evidence="9">
    <location>
        <begin position="23"/>
        <end position="46"/>
    </location>
</feature>
<evidence type="ECO:0000256" key="6">
    <source>
        <dbReference type="ARBA" id="ARBA00022847"/>
    </source>
</evidence>
<evidence type="ECO:0000256" key="2">
    <source>
        <dbReference type="ARBA" id="ARBA00010992"/>
    </source>
</evidence>
<dbReference type="InterPro" id="IPR003663">
    <property type="entry name" value="Sugar/inositol_transpt"/>
</dbReference>
<evidence type="ECO:0000256" key="8">
    <source>
        <dbReference type="ARBA" id="ARBA00023136"/>
    </source>
</evidence>
<dbReference type="PRINTS" id="PR00171">
    <property type="entry name" value="SUGRTRNSPORT"/>
</dbReference>
<dbReference type="PANTHER" id="PTHR23500">
    <property type="entry name" value="SOLUTE CARRIER FAMILY 2, FACILITATED GLUCOSE TRANSPORTER"/>
    <property type="match status" value="1"/>
</dbReference>
<dbReference type="Pfam" id="PF00083">
    <property type="entry name" value="Sugar_tr"/>
    <property type="match status" value="1"/>
</dbReference>
<proteinExistence type="inferred from homology"/>
<keyword evidence="6" id="KW-0769">Symport</keyword>
<feature type="transmembrane region" description="Helical" evidence="9">
    <location>
        <begin position="89"/>
        <end position="111"/>
    </location>
</feature>
<evidence type="ECO:0000259" key="10">
    <source>
        <dbReference type="PROSITE" id="PS50850"/>
    </source>
</evidence>
<dbReference type="PANTHER" id="PTHR23500:SF574">
    <property type="entry name" value="SUGAR TRANSPORT PROTEIN 1"/>
    <property type="match status" value="1"/>
</dbReference>
<dbReference type="OrthoDB" id="784158at2759"/>
<dbReference type="SUPFAM" id="SSF103473">
    <property type="entry name" value="MFS general substrate transporter"/>
    <property type="match status" value="1"/>
</dbReference>
<dbReference type="InterPro" id="IPR020846">
    <property type="entry name" value="MFS_dom"/>
</dbReference>
<keyword evidence="4" id="KW-0762">Sugar transport</keyword>
<sequence length="194" mass="21789">MAILVPFFQQLTGINVIMFYAPVLFRTIVITGVVNVVSIYLFILTVDKVGRRFLFLVGGIQMLVCQITVGTLIGVEFGTSGQGTMSKTISSFVVTFICIYVAGFAWSWRGLGWFVPSEIFPLEIRSIGQSINVSVKMFFAFLIAQTFLMMLCHLKFGLFYFFGGWVVIMTTFIFFFLPETKNVSIEDEVSLVLA</sequence>
<evidence type="ECO:0000256" key="1">
    <source>
        <dbReference type="ARBA" id="ARBA00004141"/>
    </source>
</evidence>
<evidence type="ECO:0000256" key="5">
    <source>
        <dbReference type="ARBA" id="ARBA00022692"/>
    </source>
</evidence>
<evidence type="ECO:0000313" key="11">
    <source>
        <dbReference type="EMBL" id="KMZ76353.1"/>
    </source>
</evidence>
<keyword evidence="3" id="KW-0813">Transport</keyword>
<feature type="transmembrane region" description="Helical" evidence="9">
    <location>
        <begin position="131"/>
        <end position="151"/>
    </location>
</feature>
<feature type="transmembrane region" description="Helical" evidence="9">
    <location>
        <begin position="157"/>
        <end position="177"/>
    </location>
</feature>
<dbReference type="GO" id="GO:0015144">
    <property type="term" value="F:carbohydrate transmembrane transporter activity"/>
    <property type="evidence" value="ECO:0007669"/>
    <property type="project" value="InterPro"/>
</dbReference>
<protein>
    <recommendedName>
        <fullName evidence="10">Major facilitator superfamily (MFS) profile domain-containing protein</fullName>
    </recommendedName>
</protein>
<dbReference type="InterPro" id="IPR045262">
    <property type="entry name" value="STP/PLT_plant"/>
</dbReference>
<evidence type="ECO:0000256" key="9">
    <source>
        <dbReference type="SAM" id="Phobius"/>
    </source>
</evidence>
<feature type="transmembrane region" description="Helical" evidence="9">
    <location>
        <begin position="53"/>
        <end position="77"/>
    </location>
</feature>